<protein>
    <submittedName>
        <fullName evidence="2">Uncharacterized protein</fullName>
    </submittedName>
</protein>
<keyword evidence="3" id="KW-1185">Reference proteome</keyword>
<evidence type="ECO:0000313" key="2">
    <source>
        <dbReference type="EMBL" id="MPC41553.1"/>
    </source>
</evidence>
<name>A0A5B7F8Z0_PORTR</name>
<accession>A0A5B7F8Z0</accession>
<sequence>MRVSETNPQPPTAGNDLSSVCKHGGALSQHSPPRATPPPKKDRLNQVMPYGKPRLYRYCLGDKLDYRTHKGGSIESSGDKSYCFPAKRCKPACYGSPQASKTYVTD</sequence>
<dbReference type="EMBL" id="VSRR010005102">
    <property type="protein sequence ID" value="MPC41553.1"/>
    <property type="molecule type" value="Genomic_DNA"/>
</dbReference>
<reference evidence="2 3" key="1">
    <citation type="submission" date="2019-05" db="EMBL/GenBank/DDBJ databases">
        <title>Another draft genome of Portunus trituberculatus and its Hox gene families provides insights of decapod evolution.</title>
        <authorList>
            <person name="Jeong J.-H."/>
            <person name="Song I."/>
            <person name="Kim S."/>
            <person name="Choi T."/>
            <person name="Kim D."/>
            <person name="Ryu S."/>
            <person name="Kim W."/>
        </authorList>
    </citation>
    <scope>NUCLEOTIDE SEQUENCE [LARGE SCALE GENOMIC DNA]</scope>
    <source>
        <tissue evidence="2">Muscle</tissue>
    </source>
</reference>
<dbReference type="AlphaFoldDB" id="A0A5B7F8Z0"/>
<feature type="region of interest" description="Disordered" evidence="1">
    <location>
        <begin position="1"/>
        <end position="47"/>
    </location>
</feature>
<proteinExistence type="predicted"/>
<evidence type="ECO:0000313" key="3">
    <source>
        <dbReference type="Proteomes" id="UP000324222"/>
    </source>
</evidence>
<evidence type="ECO:0000256" key="1">
    <source>
        <dbReference type="SAM" id="MobiDB-lite"/>
    </source>
</evidence>
<gene>
    <name evidence="2" type="ORF">E2C01_035152</name>
</gene>
<organism evidence="2 3">
    <name type="scientific">Portunus trituberculatus</name>
    <name type="common">Swimming crab</name>
    <name type="synonym">Neptunus trituberculatus</name>
    <dbReference type="NCBI Taxonomy" id="210409"/>
    <lineage>
        <taxon>Eukaryota</taxon>
        <taxon>Metazoa</taxon>
        <taxon>Ecdysozoa</taxon>
        <taxon>Arthropoda</taxon>
        <taxon>Crustacea</taxon>
        <taxon>Multicrustacea</taxon>
        <taxon>Malacostraca</taxon>
        <taxon>Eumalacostraca</taxon>
        <taxon>Eucarida</taxon>
        <taxon>Decapoda</taxon>
        <taxon>Pleocyemata</taxon>
        <taxon>Brachyura</taxon>
        <taxon>Eubrachyura</taxon>
        <taxon>Portunoidea</taxon>
        <taxon>Portunidae</taxon>
        <taxon>Portuninae</taxon>
        <taxon>Portunus</taxon>
    </lineage>
</organism>
<dbReference type="Proteomes" id="UP000324222">
    <property type="component" value="Unassembled WGS sequence"/>
</dbReference>
<comment type="caution">
    <text evidence="2">The sequence shown here is derived from an EMBL/GenBank/DDBJ whole genome shotgun (WGS) entry which is preliminary data.</text>
</comment>